<dbReference type="Proteomes" id="UP000177152">
    <property type="component" value="Unassembled WGS sequence"/>
</dbReference>
<dbReference type="EMBL" id="MHQC01000015">
    <property type="protein sequence ID" value="OGZ95237.1"/>
    <property type="molecule type" value="Genomic_DNA"/>
</dbReference>
<name>A0A1G2K743_9BACT</name>
<accession>A0A1G2K743</accession>
<sequence length="167" mass="18689">MLHVLGSLSAILVLAHPTLNVFTAPRPHAIFAIVLLLIWRIASNKCKHSRANSIGNILRLAAFITLICVFTNPKYFGLYIFAFGQLLNFAVILFNLGRMPVDSSKLEPSGIKLLPDSPLHVREDERTRFKLLGDRIYVPLLSEKITSIGDIFIDIGIVVTAVRMYLF</sequence>
<evidence type="ECO:0000313" key="2">
    <source>
        <dbReference type="EMBL" id="OGZ95237.1"/>
    </source>
</evidence>
<keyword evidence="1" id="KW-0812">Transmembrane</keyword>
<keyword evidence="1" id="KW-0472">Membrane</keyword>
<dbReference type="InterPro" id="IPR035168">
    <property type="entry name" value="DUF5317"/>
</dbReference>
<dbReference type="AlphaFoldDB" id="A0A1G2K743"/>
<evidence type="ECO:0000256" key="1">
    <source>
        <dbReference type="SAM" id="Phobius"/>
    </source>
</evidence>
<comment type="caution">
    <text evidence="2">The sequence shown here is derived from an EMBL/GenBank/DDBJ whole genome shotgun (WGS) entry which is preliminary data.</text>
</comment>
<protein>
    <submittedName>
        <fullName evidence="2">Uncharacterized protein</fullName>
    </submittedName>
</protein>
<gene>
    <name evidence="2" type="ORF">A2633_00175</name>
</gene>
<feature type="transmembrane region" description="Helical" evidence="1">
    <location>
        <begin position="78"/>
        <end position="96"/>
    </location>
</feature>
<proteinExistence type="predicted"/>
<dbReference type="Pfam" id="PF17248">
    <property type="entry name" value="DUF5317"/>
    <property type="match status" value="1"/>
</dbReference>
<organism evidence="2 3">
    <name type="scientific">Candidatus Sungbacteria bacterium RIFCSPHIGHO2_01_FULL_47_32</name>
    <dbReference type="NCBI Taxonomy" id="1802264"/>
    <lineage>
        <taxon>Bacteria</taxon>
        <taxon>Candidatus Sungiibacteriota</taxon>
    </lineage>
</organism>
<keyword evidence="1" id="KW-1133">Transmembrane helix</keyword>
<evidence type="ECO:0000313" key="3">
    <source>
        <dbReference type="Proteomes" id="UP000177152"/>
    </source>
</evidence>
<feature type="transmembrane region" description="Helical" evidence="1">
    <location>
        <begin position="54"/>
        <end position="72"/>
    </location>
</feature>
<feature type="transmembrane region" description="Helical" evidence="1">
    <location>
        <begin position="25"/>
        <end position="42"/>
    </location>
</feature>
<reference evidence="2 3" key="1">
    <citation type="journal article" date="2016" name="Nat. Commun.">
        <title>Thousands of microbial genomes shed light on interconnected biogeochemical processes in an aquifer system.</title>
        <authorList>
            <person name="Anantharaman K."/>
            <person name="Brown C.T."/>
            <person name="Hug L.A."/>
            <person name="Sharon I."/>
            <person name="Castelle C.J."/>
            <person name="Probst A.J."/>
            <person name="Thomas B.C."/>
            <person name="Singh A."/>
            <person name="Wilkins M.J."/>
            <person name="Karaoz U."/>
            <person name="Brodie E.L."/>
            <person name="Williams K.H."/>
            <person name="Hubbard S.S."/>
            <person name="Banfield J.F."/>
        </authorList>
    </citation>
    <scope>NUCLEOTIDE SEQUENCE [LARGE SCALE GENOMIC DNA]</scope>
</reference>